<keyword evidence="9" id="KW-1185">Reference proteome</keyword>
<evidence type="ECO:0000256" key="4">
    <source>
        <dbReference type="ARBA" id="ARBA00048391"/>
    </source>
</evidence>
<dbReference type="EMBL" id="JARXYA010000009">
    <property type="protein sequence ID" value="MDH6504537.1"/>
    <property type="molecule type" value="Genomic_DNA"/>
</dbReference>
<dbReference type="GO" id="GO:0003676">
    <property type="term" value="F:nucleic acid binding"/>
    <property type="evidence" value="ECO:0007669"/>
    <property type="project" value="InterPro"/>
</dbReference>
<dbReference type="NCBIfam" id="TIGR03534">
    <property type="entry name" value="RF_mod_PrmC"/>
    <property type="match status" value="1"/>
</dbReference>
<name>A0AA43S6I4_9BURK</name>
<dbReference type="EC" id="2.1.1.297" evidence="5"/>
<dbReference type="GO" id="GO:0032259">
    <property type="term" value="P:methylation"/>
    <property type="evidence" value="ECO:0007669"/>
    <property type="project" value="UniProtKB-KW"/>
</dbReference>
<dbReference type="HAMAP" id="MF_02126">
    <property type="entry name" value="RF_methyltr_PrmC"/>
    <property type="match status" value="1"/>
</dbReference>
<feature type="binding site" evidence="5">
    <location>
        <position position="188"/>
    </location>
    <ligand>
        <name>S-adenosyl-L-methionine</name>
        <dbReference type="ChEBI" id="CHEBI:59789"/>
    </ligand>
</feature>
<dbReference type="InterPro" id="IPR004556">
    <property type="entry name" value="HemK-like"/>
</dbReference>
<dbReference type="Pfam" id="PF13847">
    <property type="entry name" value="Methyltransf_31"/>
    <property type="match status" value="1"/>
</dbReference>
<dbReference type="SUPFAM" id="SSF53335">
    <property type="entry name" value="S-adenosyl-L-methionine-dependent methyltransferases"/>
    <property type="match status" value="1"/>
</dbReference>
<comment type="similarity">
    <text evidence="5">Belongs to the protein N5-glutamine methyltransferase family. PrmC subfamily.</text>
</comment>
<protein>
    <recommendedName>
        <fullName evidence="5">Release factor glutamine methyltransferase</fullName>
        <shortName evidence="5">RF MTase</shortName>
        <ecNumber evidence="5">2.1.1.297</ecNumber>
    </recommendedName>
    <alternativeName>
        <fullName evidence="5">N5-glutamine methyltransferase PrmC</fullName>
    </alternativeName>
    <alternativeName>
        <fullName evidence="5">Protein-(glutamine-N5) MTase PrmC</fullName>
    </alternativeName>
    <alternativeName>
        <fullName evidence="5">Protein-glutamine N-methyltransferase PrmC</fullName>
    </alternativeName>
</protein>
<dbReference type="InterPro" id="IPR029063">
    <property type="entry name" value="SAM-dependent_MTases_sf"/>
</dbReference>
<reference evidence="8" key="1">
    <citation type="submission" date="2023-04" db="EMBL/GenBank/DDBJ databases">
        <title>Genome Encyclopedia of Bacteria and Archaea VI: Functional Genomics of Type Strains.</title>
        <authorList>
            <person name="Whitman W."/>
        </authorList>
    </citation>
    <scope>NUCLEOTIDE SEQUENCE</scope>
    <source>
        <strain evidence="8">Enz.4-51</strain>
    </source>
</reference>
<evidence type="ECO:0000313" key="9">
    <source>
        <dbReference type="Proteomes" id="UP001161160"/>
    </source>
</evidence>
<dbReference type="InterPro" id="IPR050320">
    <property type="entry name" value="N5-glutamine_MTase"/>
</dbReference>
<sequence length="284" mass="30517">MSSSNSLRALLGKSTLPSNEAKILLAFILEKHYQLPRSALLSKDDLELSPAALEDWMYLQSRRMSGEPIAYLLGEKGFYNIELKVGPGVLIPRPETELLVEIALTQLAKLSASARILDLGTGSGAITLAVAHNAPNAQITATDQSDEALMIAKQNAATLGLIDRVEFRQGSWYEALADQTSFDIILSNPPYIANKNPHLSQGDLRFEPVSALTDGSTGLSCLETIISQAGHYLKPGGLLAVEHGFDQSEAVIALMKNANLEGAQVHKDLSGHARCASARKSISK</sequence>
<dbReference type="InterPro" id="IPR002052">
    <property type="entry name" value="DNA_methylase_N6_adenine_CS"/>
</dbReference>
<organism evidence="8 9">
    <name type="scientific">Polynucleobacter sphagniphilus</name>
    <dbReference type="NCBI Taxonomy" id="1743169"/>
    <lineage>
        <taxon>Bacteria</taxon>
        <taxon>Pseudomonadati</taxon>
        <taxon>Pseudomonadota</taxon>
        <taxon>Betaproteobacteria</taxon>
        <taxon>Burkholderiales</taxon>
        <taxon>Burkholderiaceae</taxon>
        <taxon>Polynucleobacter</taxon>
    </lineage>
</organism>
<evidence type="ECO:0000256" key="2">
    <source>
        <dbReference type="ARBA" id="ARBA00022679"/>
    </source>
</evidence>
<accession>A0AA43S6I4</accession>
<dbReference type="Proteomes" id="UP001161160">
    <property type="component" value="Unassembled WGS sequence"/>
</dbReference>
<comment type="catalytic activity">
    <reaction evidence="4 5">
        <text>L-glutaminyl-[peptide chain release factor] + S-adenosyl-L-methionine = N(5)-methyl-L-glutaminyl-[peptide chain release factor] + S-adenosyl-L-homocysteine + H(+)</text>
        <dbReference type="Rhea" id="RHEA:42896"/>
        <dbReference type="Rhea" id="RHEA-COMP:10271"/>
        <dbReference type="Rhea" id="RHEA-COMP:10272"/>
        <dbReference type="ChEBI" id="CHEBI:15378"/>
        <dbReference type="ChEBI" id="CHEBI:30011"/>
        <dbReference type="ChEBI" id="CHEBI:57856"/>
        <dbReference type="ChEBI" id="CHEBI:59789"/>
        <dbReference type="ChEBI" id="CHEBI:61891"/>
        <dbReference type="EC" id="2.1.1.297"/>
    </reaction>
</comment>
<keyword evidence="1 5" id="KW-0489">Methyltransferase</keyword>
<dbReference type="NCBIfam" id="TIGR00536">
    <property type="entry name" value="hemK_fam"/>
    <property type="match status" value="1"/>
</dbReference>
<dbReference type="PROSITE" id="PS00092">
    <property type="entry name" value="N6_MTASE"/>
    <property type="match status" value="1"/>
</dbReference>
<dbReference type="AlphaFoldDB" id="A0AA43S6I4"/>
<gene>
    <name evidence="5" type="primary">prmC</name>
    <name evidence="8" type="ORF">M2127_001862</name>
</gene>
<evidence type="ECO:0000256" key="3">
    <source>
        <dbReference type="ARBA" id="ARBA00022691"/>
    </source>
</evidence>
<evidence type="ECO:0000313" key="8">
    <source>
        <dbReference type="EMBL" id="MDH6504537.1"/>
    </source>
</evidence>
<evidence type="ECO:0000256" key="5">
    <source>
        <dbReference type="HAMAP-Rule" id="MF_02126"/>
    </source>
</evidence>
<evidence type="ECO:0000259" key="6">
    <source>
        <dbReference type="Pfam" id="PF13847"/>
    </source>
</evidence>
<dbReference type="GO" id="GO:0102559">
    <property type="term" value="F:peptide chain release factor N(5)-glutamine methyltransferase activity"/>
    <property type="evidence" value="ECO:0007669"/>
    <property type="project" value="UniProtKB-EC"/>
</dbReference>
<feature type="binding site" evidence="5">
    <location>
        <position position="172"/>
    </location>
    <ligand>
        <name>S-adenosyl-L-methionine</name>
        <dbReference type="ChEBI" id="CHEBI:59789"/>
    </ligand>
</feature>
<dbReference type="Pfam" id="PF17827">
    <property type="entry name" value="PrmC_N"/>
    <property type="match status" value="1"/>
</dbReference>
<dbReference type="PANTHER" id="PTHR18895:SF74">
    <property type="entry name" value="MTRF1L RELEASE FACTOR GLUTAMINE METHYLTRANSFERASE"/>
    <property type="match status" value="1"/>
</dbReference>
<dbReference type="Gene3D" id="1.10.8.10">
    <property type="entry name" value="DNA helicase RuvA subunit, C-terminal domain"/>
    <property type="match status" value="1"/>
</dbReference>
<comment type="caution">
    <text evidence="8">The sequence shown here is derived from an EMBL/GenBank/DDBJ whole genome shotgun (WGS) entry which is preliminary data.</text>
</comment>
<dbReference type="InterPro" id="IPR025714">
    <property type="entry name" value="Methyltranfer_dom"/>
</dbReference>
<dbReference type="PANTHER" id="PTHR18895">
    <property type="entry name" value="HEMK METHYLTRANSFERASE"/>
    <property type="match status" value="1"/>
</dbReference>
<feature type="binding site" evidence="5">
    <location>
        <begin position="120"/>
        <end position="124"/>
    </location>
    <ligand>
        <name>S-adenosyl-L-methionine</name>
        <dbReference type="ChEBI" id="CHEBI:59789"/>
    </ligand>
</feature>
<dbReference type="CDD" id="cd02440">
    <property type="entry name" value="AdoMet_MTases"/>
    <property type="match status" value="1"/>
</dbReference>
<comment type="function">
    <text evidence="5">Methylates the class 1 translation termination release factors RF1/PrfA and RF2/PrfB on the glutamine residue of the universally conserved GGQ motif.</text>
</comment>
<feature type="binding site" evidence="5">
    <location>
        <begin position="188"/>
        <end position="191"/>
    </location>
    <ligand>
        <name>substrate</name>
    </ligand>
</feature>
<evidence type="ECO:0000259" key="7">
    <source>
        <dbReference type="Pfam" id="PF17827"/>
    </source>
</evidence>
<feature type="domain" description="Methyltransferase" evidence="6">
    <location>
        <begin position="112"/>
        <end position="260"/>
    </location>
</feature>
<keyword evidence="3 5" id="KW-0949">S-adenosyl-L-methionine</keyword>
<keyword evidence="2 5" id="KW-0808">Transferase</keyword>
<evidence type="ECO:0000256" key="1">
    <source>
        <dbReference type="ARBA" id="ARBA00022603"/>
    </source>
</evidence>
<dbReference type="Gene3D" id="3.40.50.150">
    <property type="entry name" value="Vaccinia Virus protein VP39"/>
    <property type="match status" value="1"/>
</dbReference>
<dbReference type="FunFam" id="3.40.50.150:FF:000053">
    <property type="entry name" value="Release factor glutamine methyltransferase"/>
    <property type="match status" value="1"/>
</dbReference>
<dbReference type="InterPro" id="IPR040758">
    <property type="entry name" value="PrmC_N"/>
</dbReference>
<feature type="domain" description="Release factor glutamine methyltransferase N-terminal" evidence="7">
    <location>
        <begin position="13"/>
        <end position="74"/>
    </location>
</feature>
<feature type="binding site" evidence="5">
    <location>
        <position position="143"/>
    </location>
    <ligand>
        <name>S-adenosyl-L-methionine</name>
        <dbReference type="ChEBI" id="CHEBI:59789"/>
    </ligand>
</feature>
<dbReference type="InterPro" id="IPR019874">
    <property type="entry name" value="RF_methyltr_PrmC"/>
</dbReference>
<proteinExistence type="inferred from homology"/>
<dbReference type="RefSeq" id="WP_280756909.1">
    <property type="nucleotide sequence ID" value="NZ_JARXXW010000009.1"/>
</dbReference>